<evidence type="ECO:0000313" key="1">
    <source>
        <dbReference type="EMBL" id="CAG8505301.1"/>
    </source>
</evidence>
<evidence type="ECO:0000313" key="2">
    <source>
        <dbReference type="Proteomes" id="UP000789706"/>
    </source>
</evidence>
<protein>
    <submittedName>
        <fullName evidence="1">4360_t:CDS:1</fullName>
    </submittedName>
</protein>
<keyword evidence="2" id="KW-1185">Reference proteome</keyword>
<accession>A0A9N9F2G1</accession>
<proteinExistence type="predicted"/>
<sequence length="137" mass="16660">MNIAKNLIKKINPVRVIKEMKEKKARKELLKKERKLKAKEVFEDKVFEDWEDEVKEMKGKKKKEVVHEEEVIGEEIEVHDNFFGFNNRDYNEIMKLSYIEYRIFFLTKLQNNEVLLEDMVFSDPKDSEVVCFDLRRR</sequence>
<dbReference type="OrthoDB" id="2492550at2759"/>
<organism evidence="1 2">
    <name type="scientific">Diversispora eburnea</name>
    <dbReference type="NCBI Taxonomy" id="1213867"/>
    <lineage>
        <taxon>Eukaryota</taxon>
        <taxon>Fungi</taxon>
        <taxon>Fungi incertae sedis</taxon>
        <taxon>Mucoromycota</taxon>
        <taxon>Glomeromycotina</taxon>
        <taxon>Glomeromycetes</taxon>
        <taxon>Diversisporales</taxon>
        <taxon>Diversisporaceae</taxon>
        <taxon>Diversispora</taxon>
    </lineage>
</organism>
<gene>
    <name evidence="1" type="ORF">DEBURN_LOCUS4891</name>
</gene>
<name>A0A9N9F2G1_9GLOM</name>
<dbReference type="EMBL" id="CAJVPK010000401">
    <property type="protein sequence ID" value="CAG8505301.1"/>
    <property type="molecule type" value="Genomic_DNA"/>
</dbReference>
<reference evidence="1" key="1">
    <citation type="submission" date="2021-06" db="EMBL/GenBank/DDBJ databases">
        <authorList>
            <person name="Kallberg Y."/>
            <person name="Tangrot J."/>
            <person name="Rosling A."/>
        </authorList>
    </citation>
    <scope>NUCLEOTIDE SEQUENCE</scope>
    <source>
        <strain evidence="1">AZ414A</strain>
    </source>
</reference>
<dbReference type="AlphaFoldDB" id="A0A9N9F2G1"/>
<dbReference type="Proteomes" id="UP000789706">
    <property type="component" value="Unassembled WGS sequence"/>
</dbReference>
<comment type="caution">
    <text evidence="1">The sequence shown here is derived from an EMBL/GenBank/DDBJ whole genome shotgun (WGS) entry which is preliminary data.</text>
</comment>